<comment type="caution">
    <text evidence="1">The sequence shown here is derived from an EMBL/GenBank/DDBJ whole genome shotgun (WGS) entry which is preliminary data.</text>
</comment>
<gene>
    <name evidence="1" type="ORF">TEOVI_000402600</name>
</gene>
<dbReference type="Proteomes" id="UP000195570">
    <property type="component" value="Unassembled WGS sequence"/>
</dbReference>
<name>A0A1G4IIX3_TRYEQ</name>
<proteinExistence type="predicted"/>
<organism evidence="1 2">
    <name type="scientific">Trypanosoma equiperdum</name>
    <dbReference type="NCBI Taxonomy" id="5694"/>
    <lineage>
        <taxon>Eukaryota</taxon>
        <taxon>Discoba</taxon>
        <taxon>Euglenozoa</taxon>
        <taxon>Kinetoplastea</taxon>
        <taxon>Metakinetoplastina</taxon>
        <taxon>Trypanosomatida</taxon>
        <taxon>Trypanosomatidae</taxon>
        <taxon>Trypanosoma</taxon>
    </lineage>
</organism>
<dbReference type="AlphaFoldDB" id="A0A1G4IIX3"/>
<dbReference type="EMBL" id="CZPT02001868">
    <property type="protein sequence ID" value="SCU72449.1"/>
    <property type="molecule type" value="Genomic_DNA"/>
</dbReference>
<evidence type="ECO:0000313" key="1">
    <source>
        <dbReference type="EMBL" id="SCU72449.1"/>
    </source>
</evidence>
<keyword evidence="2" id="KW-1185">Reference proteome</keyword>
<evidence type="ECO:0000313" key="2">
    <source>
        <dbReference type="Proteomes" id="UP000195570"/>
    </source>
</evidence>
<accession>A0A1G4IIX3</accession>
<dbReference type="VEuPathDB" id="TriTrypDB:TEOVI_000402600"/>
<dbReference type="GeneID" id="92377966"/>
<dbReference type="RefSeq" id="XP_067082944.1">
    <property type="nucleotide sequence ID" value="XM_067226843.1"/>
</dbReference>
<sequence>MGSPPPPYDIVFPLETPSDGRHFPIQLDPPPSYDSLDFSTGHEGVRPREWRAAEVNVSDIIELKREMASLRKKLDSFRVDVGDRPRLGEENGAFTPTKTLCCNRSASKPLPFILFPSVRCCCCQTSEVKPMSDLSPRFRVPSGVGPQQGGSCQSTFTGEEEGGECVEGAASSKGAQINCGCCVPNASLESADGSLLDVVDLLTTFYNLPPPACWRCRETLPNSFGEELLASALGTTSDNLLDRYASLLVERLNKSVIGIETPKHTERKLSVLRTEGTTTSVDALAHLPYSVLGKVLENTGFPNEIMPYKIACAACELHFTDRTGDCVRFASASRHTGSVSHTSTRVDKPESVPDSNCTCKEGAIESLLCSVRFLWLPARFLESELRRYEVLLPTIRGRCCATYSGFLLRLGQAAKLKSCLRSSPDSETGPFQDGPFSDILLSELRRLRPSYDFLTTAERHLVLGENVTFSLLRKIQEKCDASE</sequence>
<reference evidence="1" key="1">
    <citation type="submission" date="2016-09" db="EMBL/GenBank/DDBJ databases">
        <authorList>
            <person name="Hebert L."/>
            <person name="Moumen B."/>
        </authorList>
    </citation>
    <scope>NUCLEOTIDE SEQUENCE [LARGE SCALE GENOMIC DNA]</scope>
    <source>
        <strain evidence="1">OVI</strain>
    </source>
</reference>
<protein>
    <submittedName>
        <fullName evidence="1">Uncharacterized protein</fullName>
    </submittedName>
</protein>